<feature type="region of interest" description="Disordered" evidence="1">
    <location>
        <begin position="1"/>
        <end position="44"/>
    </location>
</feature>
<feature type="non-terminal residue" evidence="2">
    <location>
        <position position="1"/>
    </location>
</feature>
<feature type="compositionally biased region" description="Basic residues" evidence="1">
    <location>
        <begin position="10"/>
        <end position="21"/>
    </location>
</feature>
<comment type="caution">
    <text evidence="2">The sequence shown here is derived from an EMBL/GenBank/DDBJ whole genome shotgun (WGS) entry which is preliminary data.</text>
</comment>
<reference evidence="2" key="1">
    <citation type="submission" date="2021-02" db="EMBL/GenBank/DDBJ databases">
        <title>Comparative genomics reveals that relaxation of natural selection precedes convergent phenotypic evolution of cavefish.</title>
        <authorList>
            <person name="Peng Z."/>
        </authorList>
    </citation>
    <scope>NUCLEOTIDE SEQUENCE</scope>
    <source>
        <tissue evidence="2">Muscle</tissue>
    </source>
</reference>
<sequence>PLIPIIHRPSISRRKRSRRRGGGTGANKALTSSQPLRGNVTSFLSHRDGPAHLFTWAVGPSKSPFTAVERTNKKGHRDGDGGGQDYTMEPLVLGIWAKVSKTERKRERIQGGEERPGDSKEMENERENRGAFDRPYKPSVEKGWERHRIGYRK</sequence>
<evidence type="ECO:0000256" key="1">
    <source>
        <dbReference type="SAM" id="MobiDB-lite"/>
    </source>
</evidence>
<feature type="region of interest" description="Disordered" evidence="1">
    <location>
        <begin position="63"/>
        <end position="87"/>
    </location>
</feature>
<gene>
    <name evidence="2" type="ORF">IRJ41_022984</name>
</gene>
<evidence type="ECO:0000313" key="3">
    <source>
        <dbReference type="Proteomes" id="UP001059041"/>
    </source>
</evidence>
<dbReference type="Proteomes" id="UP001059041">
    <property type="component" value="Linkage Group LG5"/>
</dbReference>
<dbReference type="AlphaFoldDB" id="A0A9W8C7G6"/>
<feature type="non-terminal residue" evidence="2">
    <location>
        <position position="153"/>
    </location>
</feature>
<keyword evidence="3" id="KW-1185">Reference proteome</keyword>
<feature type="compositionally biased region" description="Polar residues" evidence="1">
    <location>
        <begin position="29"/>
        <end position="44"/>
    </location>
</feature>
<feature type="region of interest" description="Disordered" evidence="1">
    <location>
        <begin position="102"/>
        <end position="153"/>
    </location>
</feature>
<accession>A0A9W8C7G6</accession>
<protein>
    <submittedName>
        <fullName evidence="2">Uncharacterized protein</fullName>
    </submittedName>
</protein>
<dbReference type="EMBL" id="JAFHDT010000005">
    <property type="protein sequence ID" value="KAI7810176.1"/>
    <property type="molecule type" value="Genomic_DNA"/>
</dbReference>
<evidence type="ECO:0000313" key="2">
    <source>
        <dbReference type="EMBL" id="KAI7810176.1"/>
    </source>
</evidence>
<proteinExistence type="predicted"/>
<name>A0A9W8C7G6_TRIRA</name>
<organism evidence="2 3">
    <name type="scientific">Triplophysa rosa</name>
    <name type="common">Cave loach</name>
    <dbReference type="NCBI Taxonomy" id="992332"/>
    <lineage>
        <taxon>Eukaryota</taxon>
        <taxon>Metazoa</taxon>
        <taxon>Chordata</taxon>
        <taxon>Craniata</taxon>
        <taxon>Vertebrata</taxon>
        <taxon>Euteleostomi</taxon>
        <taxon>Actinopterygii</taxon>
        <taxon>Neopterygii</taxon>
        <taxon>Teleostei</taxon>
        <taxon>Ostariophysi</taxon>
        <taxon>Cypriniformes</taxon>
        <taxon>Nemacheilidae</taxon>
        <taxon>Triplophysa</taxon>
    </lineage>
</organism>